<keyword evidence="1" id="KW-0479">Metal-binding</keyword>
<evidence type="ECO:0000313" key="6">
    <source>
        <dbReference type="EMBL" id="ADB16905.1"/>
    </source>
</evidence>
<evidence type="ECO:0000256" key="3">
    <source>
        <dbReference type="ARBA" id="ARBA00023157"/>
    </source>
</evidence>
<feature type="coiled-coil region" evidence="4">
    <location>
        <begin position="382"/>
        <end position="409"/>
    </location>
</feature>
<dbReference type="KEGG" id="psl:Psta_2234"/>
<dbReference type="AlphaFoldDB" id="D2R2R5"/>
<dbReference type="EMBL" id="CP001848">
    <property type="protein sequence ID" value="ADB16905.1"/>
    <property type="molecule type" value="Genomic_DNA"/>
</dbReference>
<organism evidence="6 7">
    <name type="scientific">Pirellula staleyi (strain ATCC 27377 / DSM 6068 / ICPB 4128)</name>
    <name type="common">Pirella staleyi</name>
    <dbReference type="NCBI Taxonomy" id="530564"/>
    <lineage>
        <taxon>Bacteria</taxon>
        <taxon>Pseudomonadati</taxon>
        <taxon>Planctomycetota</taxon>
        <taxon>Planctomycetia</taxon>
        <taxon>Pirellulales</taxon>
        <taxon>Pirellulaceae</taxon>
        <taxon>Pirellula</taxon>
    </lineage>
</organism>
<dbReference type="InterPro" id="IPR006585">
    <property type="entry name" value="FTP1"/>
</dbReference>
<dbReference type="GO" id="GO:0046872">
    <property type="term" value="F:metal ion binding"/>
    <property type="evidence" value="ECO:0007669"/>
    <property type="project" value="UniProtKB-KW"/>
</dbReference>
<dbReference type="PANTHER" id="PTHR35889">
    <property type="entry name" value="CYCLOINULO-OLIGOSACCHARIDE FRUCTANOTRANSFERASE-RELATED"/>
    <property type="match status" value="1"/>
</dbReference>
<dbReference type="Pfam" id="PF07587">
    <property type="entry name" value="PSD1"/>
    <property type="match status" value="1"/>
</dbReference>
<keyword evidence="7" id="KW-1185">Reference proteome</keyword>
<dbReference type="GO" id="GO:0009055">
    <property type="term" value="F:electron transfer activity"/>
    <property type="evidence" value="ECO:0007669"/>
    <property type="project" value="InterPro"/>
</dbReference>
<evidence type="ECO:0000256" key="2">
    <source>
        <dbReference type="ARBA" id="ARBA00022837"/>
    </source>
</evidence>
<keyword evidence="4" id="KW-0175">Coiled coil</keyword>
<dbReference type="HOGENOM" id="CLU_005632_1_0_0"/>
<keyword evidence="2" id="KW-0106">Calcium</keyword>
<dbReference type="InterPro" id="IPR036909">
    <property type="entry name" value="Cyt_c-like_dom_sf"/>
</dbReference>
<dbReference type="SUPFAM" id="SSF46626">
    <property type="entry name" value="Cytochrome c"/>
    <property type="match status" value="1"/>
</dbReference>
<evidence type="ECO:0000259" key="5">
    <source>
        <dbReference type="SMART" id="SM00607"/>
    </source>
</evidence>
<evidence type="ECO:0000256" key="4">
    <source>
        <dbReference type="SAM" id="Coils"/>
    </source>
</evidence>
<dbReference type="CAZy" id="CBM47">
    <property type="family name" value="Carbohydrate-Binding Module Family 47"/>
</dbReference>
<feature type="domain" description="Fucolectin tachylectin-4 pentraxin-1" evidence="5">
    <location>
        <begin position="545"/>
        <end position="687"/>
    </location>
</feature>
<dbReference type="PANTHER" id="PTHR35889:SF3">
    <property type="entry name" value="F-BOX DOMAIN-CONTAINING PROTEIN"/>
    <property type="match status" value="1"/>
</dbReference>
<name>D2R2R5_PIRSD</name>
<dbReference type="InterPro" id="IPR008979">
    <property type="entry name" value="Galactose-bd-like_sf"/>
</dbReference>
<reference evidence="6 7" key="1">
    <citation type="journal article" date="2009" name="Stand. Genomic Sci.">
        <title>Complete genome sequence of Pirellula staleyi type strain (ATCC 27377).</title>
        <authorList>
            <person name="Clum A."/>
            <person name="Tindall B.J."/>
            <person name="Sikorski J."/>
            <person name="Ivanova N."/>
            <person name="Mavrommatis K."/>
            <person name="Lucas S."/>
            <person name="Glavina del Rio T."/>
            <person name="Nolan M."/>
            <person name="Chen F."/>
            <person name="Tice H."/>
            <person name="Pitluck S."/>
            <person name="Cheng J.F."/>
            <person name="Chertkov O."/>
            <person name="Brettin T."/>
            <person name="Han C."/>
            <person name="Detter J.C."/>
            <person name="Kuske C."/>
            <person name="Bruce D."/>
            <person name="Goodwin L."/>
            <person name="Ovchinikova G."/>
            <person name="Pati A."/>
            <person name="Mikhailova N."/>
            <person name="Chen A."/>
            <person name="Palaniappan K."/>
            <person name="Land M."/>
            <person name="Hauser L."/>
            <person name="Chang Y.J."/>
            <person name="Jeffries C.D."/>
            <person name="Chain P."/>
            <person name="Rohde M."/>
            <person name="Goker M."/>
            <person name="Bristow J."/>
            <person name="Eisen J.A."/>
            <person name="Markowitz V."/>
            <person name="Hugenholtz P."/>
            <person name="Kyrpides N.C."/>
            <person name="Klenk H.P."/>
            <person name="Lapidus A."/>
        </authorList>
    </citation>
    <scope>NUCLEOTIDE SEQUENCE [LARGE SCALE GENOMIC DNA]</scope>
    <source>
        <strain evidence="7">ATCC 27377 / DSM 6068 / ICPB 4128</strain>
    </source>
</reference>
<evidence type="ECO:0000256" key="1">
    <source>
        <dbReference type="ARBA" id="ARBA00022723"/>
    </source>
</evidence>
<dbReference type="Proteomes" id="UP000001887">
    <property type="component" value="Chromosome"/>
</dbReference>
<dbReference type="SMART" id="SM00607">
    <property type="entry name" value="FTP"/>
    <property type="match status" value="1"/>
</dbReference>
<dbReference type="OrthoDB" id="127107at2"/>
<dbReference type="SUPFAM" id="SSF49785">
    <property type="entry name" value="Galactose-binding domain-like"/>
    <property type="match status" value="1"/>
</dbReference>
<dbReference type="Pfam" id="PF07583">
    <property type="entry name" value="PSCyt2"/>
    <property type="match status" value="1"/>
</dbReference>
<dbReference type="Pfam" id="PF22633">
    <property type="entry name" value="F5_F8_type_C_2"/>
    <property type="match status" value="1"/>
</dbReference>
<proteinExistence type="predicted"/>
<dbReference type="Pfam" id="PF07635">
    <property type="entry name" value="PSCyt1"/>
    <property type="match status" value="1"/>
</dbReference>
<gene>
    <name evidence="6" type="ordered locus">Psta_2234</name>
</gene>
<dbReference type="eggNOG" id="COG4654">
    <property type="taxonomic scope" value="Bacteria"/>
</dbReference>
<keyword evidence="3" id="KW-1015">Disulfide bond</keyword>
<sequence precursor="true">MLRGTEALERRLVIALPLLLVFLCQVSTSAGAENKVDFAREVRPILSKKCLACHGPDDEHRQANLRLDTRDGALAAADSGAAAVVPGKPEESELLRRILSHDEAEKMPPPETSITLDEKQIEILRKWIAEGASYAPHWSFVKPVVPTLPEAANSKWNAHPIDRLVFAELTRAGLAPADEADRYTLIRRLSFDLRGLPPTPAEIEAFVKDTSDNAYEQLVNRFLADPAFGERWARMWMDQARYADSRGYGSDPLRMNIWPFRDWVIDAFNQNKPYDQFTLEQLAGDLMPGATDATRTATAFHRNTMTNTEGGTDDEEFRVAAVKDRVDTTMQVWMGVTAGCAKCHNHKYDPISQKEYYQLYAVFNQTADSDRGDEAPLLSISTSDYEESLKRTQERIAQLKAKLETPSDELTKAQQLWESSLVVQGNWQPIMPTEITSTAGLKFTTNADATVEAQPVDGKYPASDDYAIGLKLDASDITALKLEAIAVADSGAGTGEKGQLAISQIGVSFAKEGAAPTIAPRFVRVELPGAQKMLSLAEVQVFSGEKNVARSGKATQSSTDYDGPPQLAIDGNTDGHYANAKSTTHTAVENNPWWEVDLQSAIDVSKVVIWNRTDGNVGGRIAGAKLVLLDANREVLWQQPLAAVPNPSLDVTIDGTSSVNLVAVSAEPVATSLSAAAVLAPVVDRAKAWIVGESNAGASLTLYPAASIHVKAEAKLVLSIRQQSTRAGELLKRFRISVTRDPAMLLRSKVPAEVLAIIDQPAAQRSAEDAAKLAAHFRSISPLLDTVRQELAAAEKQVPAKPTVPVMQELAANKRRVTHLMLKGNFLAKGDAVEPQLPLSFHAAPKESVDRLKLAEWIISPENPLTARVAVNRFWAQLFGIGIVETEEDFGLQGDLPSHPQLLDWLAIEFVRLDWDTKQLLKTMVMSQTYRQSSQTTPEKLEKDARNRLFSRGPRFRLEAEMVRDQALQLAGLLSHKMKGPSVFPPQPAGLWQAAFNGERTWTTSAGEDKYRRGLYTFWRRTTPYPSMTTFDAPSRETCSLRRVRTNTPLQAFVTMNDVVYVEASQALARRLVREGGDTPTARAKFGLELCLARPATEAQVQVIVKLYESELAHYKTDAAAAARLATDPLGPLPEGADAAEYAAWTVIANVLLNMDAVLMKG</sequence>
<dbReference type="InterPro" id="IPR011429">
    <property type="entry name" value="Cyt_c_Planctomycete-type"/>
</dbReference>
<dbReference type="STRING" id="530564.Psta_2234"/>
<protein>
    <recommendedName>
        <fullName evidence="5">Fucolectin tachylectin-4 pentraxin-1 domain-containing protein</fullName>
    </recommendedName>
</protein>
<accession>D2R2R5</accession>
<dbReference type="InterPro" id="IPR011444">
    <property type="entry name" value="DUF1549"/>
</dbReference>
<dbReference type="GO" id="GO:0020037">
    <property type="term" value="F:heme binding"/>
    <property type="evidence" value="ECO:0007669"/>
    <property type="project" value="InterPro"/>
</dbReference>
<dbReference type="InterPro" id="IPR022655">
    <property type="entry name" value="DUF1553"/>
</dbReference>
<evidence type="ECO:0000313" key="7">
    <source>
        <dbReference type="Proteomes" id="UP000001887"/>
    </source>
</evidence>
<dbReference type="Gene3D" id="2.60.120.260">
    <property type="entry name" value="Galactose-binding domain-like"/>
    <property type="match status" value="1"/>
</dbReference>